<dbReference type="PANTHER" id="PTHR30069">
    <property type="entry name" value="TONB-DEPENDENT OUTER MEMBRANE RECEPTOR"/>
    <property type="match status" value="1"/>
</dbReference>
<evidence type="ECO:0000256" key="7">
    <source>
        <dbReference type="ARBA" id="ARBA00023237"/>
    </source>
</evidence>
<dbReference type="Proteomes" id="UP000183920">
    <property type="component" value="Unassembled WGS sequence"/>
</dbReference>
<dbReference type="Gene3D" id="2.40.170.20">
    <property type="entry name" value="TonB-dependent receptor, beta-barrel domain"/>
    <property type="match status" value="1"/>
</dbReference>
<accession>A0A0G4Q7M8</accession>
<keyword evidence="5 8" id="KW-0798">TonB box</keyword>
<keyword evidence="9" id="KW-0732">Signal</keyword>
<name>A0A0G4Q7M8_9GAMM</name>
<dbReference type="Pfam" id="PF07715">
    <property type="entry name" value="Plug"/>
    <property type="match status" value="1"/>
</dbReference>
<evidence type="ECO:0000256" key="9">
    <source>
        <dbReference type="SAM" id="SignalP"/>
    </source>
</evidence>
<evidence type="ECO:0000259" key="10">
    <source>
        <dbReference type="Pfam" id="PF00593"/>
    </source>
</evidence>
<keyword evidence="2" id="KW-0813">Transport</keyword>
<dbReference type="InterPro" id="IPR039426">
    <property type="entry name" value="TonB-dep_rcpt-like"/>
</dbReference>
<dbReference type="PANTHER" id="PTHR30069:SF40">
    <property type="entry name" value="TONB-DEPENDENT RECEPTOR NMB0964-RELATED"/>
    <property type="match status" value="1"/>
</dbReference>
<feature type="chain" id="PRO_5005196150" evidence="9">
    <location>
        <begin position="21"/>
        <end position="789"/>
    </location>
</feature>
<keyword evidence="3" id="KW-1134">Transmembrane beta strand</keyword>
<evidence type="ECO:0000256" key="2">
    <source>
        <dbReference type="ARBA" id="ARBA00022448"/>
    </source>
</evidence>
<comment type="subcellular location">
    <subcellularLocation>
        <location evidence="1">Cell outer membrane</location>
        <topology evidence="1">Multi-pass membrane protein</topology>
    </subcellularLocation>
</comment>
<dbReference type="InterPro" id="IPR000531">
    <property type="entry name" value="Beta-barrel_TonB"/>
</dbReference>
<evidence type="ECO:0000256" key="4">
    <source>
        <dbReference type="ARBA" id="ARBA00022692"/>
    </source>
</evidence>
<reference evidence="13" key="1">
    <citation type="submission" date="2015-06" db="EMBL/GenBank/DDBJ databases">
        <authorList>
            <person name="Urmite Genomes"/>
        </authorList>
    </citation>
    <scope>NUCLEOTIDE SEQUENCE [LARGE SCALE GENOMIC DNA]</scope>
    <source>
        <strain evidence="13">CSUR P1867</strain>
    </source>
</reference>
<keyword evidence="6 8" id="KW-0472">Membrane</keyword>
<evidence type="ECO:0000256" key="1">
    <source>
        <dbReference type="ARBA" id="ARBA00004571"/>
    </source>
</evidence>
<feature type="domain" description="TonB-dependent receptor-like beta-barrel" evidence="10">
    <location>
        <begin position="356"/>
        <end position="758"/>
    </location>
</feature>
<dbReference type="InterPro" id="IPR037066">
    <property type="entry name" value="Plug_dom_sf"/>
</dbReference>
<dbReference type="InterPro" id="IPR012910">
    <property type="entry name" value="Plug_dom"/>
</dbReference>
<protein>
    <submittedName>
        <fullName evidence="12">Putative TonB-dependent receptor</fullName>
    </submittedName>
</protein>
<dbReference type="Pfam" id="PF00593">
    <property type="entry name" value="TonB_dep_Rec_b-barrel"/>
    <property type="match status" value="1"/>
</dbReference>
<dbReference type="InterPro" id="IPR036942">
    <property type="entry name" value="Beta-barrel_TonB_sf"/>
</dbReference>
<sequence length="789" mass="89086" precursor="true">MKKSKLSIILLILLSSPLYGKENNQDKSQEKETSNDVITVKATSIKNKETFSSLLLNNREEIKGKQLEQIKTNTIGNTVAKVSGVQAEGFGPNAARPVIRSLSGNRVGILVNNLPINDVSFISGNMPIPIDMNRINEISISKNSEALFYGGSTSGGAIHLWDDRIMTQLPEKAISGAVTFNGSTNNGNGGSANIKFSDEENWIFNISGATKRVSRYKIPTRSKVGACYSYQQLKDHFALRDQCQVDMKVFTSRNPEAYPYISEFWKKYQVEYELSEDEKYTFKDKDYFSGVGYVDNEPNSQYKPGSPTSIEHVTPPKHYVENNNKEIPNSFLKSQSGNASLSYIRDEGYIGLSVTDFQTSYGVPGYAYLTTKTSREMYKPVSVSNHNRRIDIQGKHYHLTPFLRDSAFYYSYSESKDEELVGQIASSVFDTKNHQLALETAHAPLFNRLNGAIGVNGNYRDLKTSGYDAYLPSVLTKEYGIYWVESLNLSPFELTAGYRKGYTQHNLNIPANYNRGRGQGSNLQNRHFNTSANTLALSFTPIDEWTLKLQQNISYRAPEINELYTHGPHYAYLIEEQGNSKFNTEKSKSIELSSVIEIGNFSNKINLYKTDYSDFKFRRLTGISRGGVTVMEWDETDLETKGLEYEFKYLYEMPHDHNLTFTLFGDFVENKSKRKLFIAGNYLPNLPNEKHGIGINYQHGELTAFSRATYYKKQKESGGLMYGGDITFPSYTLVDAGIGKKYHLDKLDVSVDFMINNLTNTEARPASSQLKYLAPLPGRNYGVNVKIDF</sequence>
<evidence type="ECO:0000256" key="3">
    <source>
        <dbReference type="ARBA" id="ARBA00022452"/>
    </source>
</evidence>
<feature type="domain" description="TonB-dependent receptor plug" evidence="11">
    <location>
        <begin position="60"/>
        <end position="157"/>
    </location>
</feature>
<dbReference type="GO" id="GO:0044718">
    <property type="term" value="P:siderophore transmembrane transport"/>
    <property type="evidence" value="ECO:0007669"/>
    <property type="project" value="TreeGrafter"/>
</dbReference>
<proteinExistence type="inferred from homology"/>
<evidence type="ECO:0000313" key="12">
    <source>
        <dbReference type="EMBL" id="CRL61616.1"/>
    </source>
</evidence>
<keyword evidence="12" id="KW-0675">Receptor</keyword>
<gene>
    <name evidence="12" type="ORF">BN1804_01558</name>
</gene>
<comment type="similarity">
    <text evidence="8">Belongs to the TonB-dependent receptor family.</text>
</comment>
<evidence type="ECO:0000259" key="11">
    <source>
        <dbReference type="Pfam" id="PF07715"/>
    </source>
</evidence>
<dbReference type="AlphaFoldDB" id="A0A0G4Q7M8"/>
<keyword evidence="7" id="KW-0998">Cell outer membrane</keyword>
<dbReference type="GO" id="GO:0015344">
    <property type="term" value="F:siderophore uptake transmembrane transporter activity"/>
    <property type="evidence" value="ECO:0007669"/>
    <property type="project" value="TreeGrafter"/>
</dbReference>
<evidence type="ECO:0000313" key="13">
    <source>
        <dbReference type="Proteomes" id="UP000183920"/>
    </source>
</evidence>
<dbReference type="SUPFAM" id="SSF56935">
    <property type="entry name" value="Porins"/>
    <property type="match status" value="1"/>
</dbReference>
<dbReference type="GO" id="GO:0009279">
    <property type="term" value="C:cell outer membrane"/>
    <property type="evidence" value="ECO:0007669"/>
    <property type="project" value="UniProtKB-SubCell"/>
</dbReference>
<keyword evidence="4" id="KW-0812">Transmembrane</keyword>
<evidence type="ECO:0000256" key="8">
    <source>
        <dbReference type="RuleBase" id="RU003357"/>
    </source>
</evidence>
<dbReference type="Gene3D" id="2.170.130.10">
    <property type="entry name" value="TonB-dependent receptor, plug domain"/>
    <property type="match status" value="1"/>
</dbReference>
<dbReference type="RefSeq" id="WP_072063855.1">
    <property type="nucleotide sequence ID" value="NZ_CVRY01000003.1"/>
</dbReference>
<feature type="signal peptide" evidence="9">
    <location>
        <begin position="1"/>
        <end position="20"/>
    </location>
</feature>
<evidence type="ECO:0000256" key="5">
    <source>
        <dbReference type="ARBA" id="ARBA00023077"/>
    </source>
</evidence>
<dbReference type="EMBL" id="CVRY01000003">
    <property type="protein sequence ID" value="CRL61616.1"/>
    <property type="molecule type" value="Genomic_DNA"/>
</dbReference>
<evidence type="ECO:0000256" key="6">
    <source>
        <dbReference type="ARBA" id="ARBA00023136"/>
    </source>
</evidence>
<organism evidence="12 13">
    <name type="scientific">Proteus penneri</name>
    <dbReference type="NCBI Taxonomy" id="102862"/>
    <lineage>
        <taxon>Bacteria</taxon>
        <taxon>Pseudomonadati</taxon>
        <taxon>Pseudomonadota</taxon>
        <taxon>Gammaproteobacteria</taxon>
        <taxon>Enterobacterales</taxon>
        <taxon>Morganellaceae</taxon>
        <taxon>Proteus</taxon>
    </lineage>
</organism>